<dbReference type="SUPFAM" id="SSF56784">
    <property type="entry name" value="HAD-like"/>
    <property type="match status" value="1"/>
</dbReference>
<evidence type="ECO:0000256" key="11">
    <source>
        <dbReference type="ARBA" id="ARBA00023136"/>
    </source>
</evidence>
<keyword evidence="8" id="KW-1133">Transmembrane helix</keyword>
<evidence type="ECO:0000256" key="6">
    <source>
        <dbReference type="ARBA" id="ARBA00022927"/>
    </source>
</evidence>
<dbReference type="GO" id="GO:0005744">
    <property type="term" value="C:TIM23 mitochondrial import inner membrane translocase complex"/>
    <property type="evidence" value="ECO:0000318"/>
    <property type="project" value="GO_Central"/>
</dbReference>
<dbReference type="InterPro" id="IPR036412">
    <property type="entry name" value="HAD-like_sf"/>
</dbReference>
<dbReference type="KEGG" id="smo:SELMODRAFT_132250"/>
<sequence>LQGFAAPSSDKLLPDLIPQEQHVYTIVLDLNETLVFSEWKRERGWGTFKRPGVEAFLEKLAHYYEIVVYSDQLSFYVDPILERLDQKGCIRYRLARDATNYLDGKHFRDLSKLNRDPKKIMYISGHALDTCLQPENAVPIKPWKLESDDTALLDLLPFLEFVARQRPPDVRTVLESYKGRDIATEFRERAKQNQRFESWISI</sequence>
<feature type="domain" description="FCP1 homology" evidence="13">
    <location>
        <begin position="19"/>
        <end position="162"/>
    </location>
</feature>
<dbReference type="STRING" id="88036.D8STJ3"/>
<comment type="similarity">
    <text evidence="2 12">Belongs to the TIM50 family.</text>
</comment>
<dbReference type="AlphaFoldDB" id="D8STJ3"/>
<dbReference type="InterPro" id="IPR023214">
    <property type="entry name" value="HAD_sf"/>
</dbReference>
<proteinExistence type="inferred from homology"/>
<evidence type="ECO:0000256" key="4">
    <source>
        <dbReference type="ARBA" id="ARBA00022692"/>
    </source>
</evidence>
<gene>
    <name evidence="15" type="ORF">SELMODRAFT_124475</name>
    <name evidence="14" type="ORF">SELMODRAFT_132250</name>
</gene>
<evidence type="ECO:0000256" key="8">
    <source>
        <dbReference type="ARBA" id="ARBA00022989"/>
    </source>
</evidence>
<keyword evidence="9 12" id="KW-0811">Translocation</keyword>
<dbReference type="eggNOG" id="KOG2832">
    <property type="taxonomic scope" value="Eukaryota"/>
</dbReference>
<dbReference type="PROSITE" id="PS50969">
    <property type="entry name" value="FCP1"/>
    <property type="match status" value="1"/>
</dbReference>
<accession>D8STJ3</accession>
<evidence type="ECO:0000259" key="13">
    <source>
        <dbReference type="PROSITE" id="PS50969"/>
    </source>
</evidence>
<comment type="subcellular location">
    <subcellularLocation>
        <location evidence="1 12">Mitochondrion inner membrane</location>
        <topology evidence="1 12">Single-pass membrane protein</topology>
    </subcellularLocation>
</comment>
<keyword evidence="10 12" id="KW-0496">Mitochondrion</keyword>
<evidence type="ECO:0000313" key="16">
    <source>
        <dbReference type="Proteomes" id="UP000001514"/>
    </source>
</evidence>
<evidence type="ECO:0000256" key="12">
    <source>
        <dbReference type="RuleBase" id="RU365079"/>
    </source>
</evidence>
<evidence type="ECO:0000256" key="5">
    <source>
        <dbReference type="ARBA" id="ARBA00022792"/>
    </source>
</evidence>
<keyword evidence="4" id="KW-0812">Transmembrane</keyword>
<dbReference type="InterPro" id="IPR004274">
    <property type="entry name" value="FCP1_dom"/>
</dbReference>
<evidence type="ECO:0000313" key="14">
    <source>
        <dbReference type="EMBL" id="EFJ08173.1"/>
    </source>
</evidence>
<keyword evidence="7 12" id="KW-0809">Transit peptide</keyword>
<dbReference type="OMA" id="MEMYVGP"/>
<dbReference type="InterPro" id="IPR050365">
    <property type="entry name" value="TIM50"/>
</dbReference>
<organism evidence="16">
    <name type="scientific">Selaginella moellendorffii</name>
    <name type="common">Spikemoss</name>
    <dbReference type="NCBI Taxonomy" id="88036"/>
    <lineage>
        <taxon>Eukaryota</taxon>
        <taxon>Viridiplantae</taxon>
        <taxon>Streptophyta</taxon>
        <taxon>Embryophyta</taxon>
        <taxon>Tracheophyta</taxon>
        <taxon>Lycopodiopsida</taxon>
        <taxon>Selaginellales</taxon>
        <taxon>Selaginellaceae</taxon>
        <taxon>Selaginella</taxon>
    </lineage>
</organism>
<keyword evidence="6 12" id="KW-0653">Protein transport</keyword>
<evidence type="ECO:0000256" key="10">
    <source>
        <dbReference type="ARBA" id="ARBA00023128"/>
    </source>
</evidence>
<keyword evidence="5" id="KW-0999">Mitochondrion inner membrane</keyword>
<dbReference type="Proteomes" id="UP000001514">
    <property type="component" value="Unassembled WGS sequence"/>
</dbReference>
<dbReference type="KEGG" id="smo:SELMODRAFT_124475"/>
<dbReference type="InParanoid" id="D8STJ3"/>
<keyword evidence="16" id="KW-1185">Reference proteome</keyword>
<evidence type="ECO:0000256" key="2">
    <source>
        <dbReference type="ARBA" id="ARBA00006344"/>
    </source>
</evidence>
<dbReference type="EMBL" id="GL377640">
    <property type="protein sequence ID" value="EFJ12269.1"/>
    <property type="molecule type" value="Genomic_DNA"/>
</dbReference>
<comment type="function">
    <text evidence="12">Essential component of the TIM23 complex, a complex that mediates the translocation of transit peptide-containing proteins across the mitochondrial inner membrane.</text>
</comment>
<evidence type="ECO:0000256" key="7">
    <source>
        <dbReference type="ARBA" id="ARBA00022946"/>
    </source>
</evidence>
<comment type="subunit">
    <text evidence="12">Component of the TIM23 complex.</text>
</comment>
<dbReference type="CDD" id="cd07521">
    <property type="entry name" value="HAD_FCP1-like"/>
    <property type="match status" value="1"/>
</dbReference>
<dbReference type="EMBL" id="GL377676">
    <property type="protein sequence ID" value="EFJ08173.1"/>
    <property type="molecule type" value="Genomic_DNA"/>
</dbReference>
<evidence type="ECO:0000313" key="15">
    <source>
        <dbReference type="EMBL" id="EFJ12269.1"/>
    </source>
</evidence>
<dbReference type="FunCoup" id="D8STJ3">
    <property type="interactions" value="4142"/>
</dbReference>
<keyword evidence="3 12" id="KW-0813">Transport</keyword>
<evidence type="ECO:0000256" key="3">
    <source>
        <dbReference type="ARBA" id="ARBA00022448"/>
    </source>
</evidence>
<dbReference type="Pfam" id="PF03031">
    <property type="entry name" value="NIF"/>
    <property type="match status" value="1"/>
</dbReference>
<dbReference type="FunFam" id="3.40.50.1000:FF:000019">
    <property type="entry name" value="Mitochondrial import inner membrane translocase subunit TIM50"/>
    <property type="match status" value="1"/>
</dbReference>
<keyword evidence="11" id="KW-0472">Membrane</keyword>
<reference evidence="15 16" key="1">
    <citation type="journal article" date="2011" name="Science">
        <title>The Selaginella genome identifies genetic changes associated with the evolution of vascular plants.</title>
        <authorList>
            <person name="Banks J.A."/>
            <person name="Nishiyama T."/>
            <person name="Hasebe M."/>
            <person name="Bowman J.L."/>
            <person name="Gribskov M."/>
            <person name="dePamphilis C."/>
            <person name="Albert V.A."/>
            <person name="Aono N."/>
            <person name="Aoyama T."/>
            <person name="Ambrose B.A."/>
            <person name="Ashton N.W."/>
            <person name="Axtell M.J."/>
            <person name="Barker E."/>
            <person name="Barker M.S."/>
            <person name="Bennetzen J.L."/>
            <person name="Bonawitz N.D."/>
            <person name="Chapple C."/>
            <person name="Cheng C."/>
            <person name="Correa L.G."/>
            <person name="Dacre M."/>
            <person name="DeBarry J."/>
            <person name="Dreyer I."/>
            <person name="Elias M."/>
            <person name="Engstrom E.M."/>
            <person name="Estelle M."/>
            <person name="Feng L."/>
            <person name="Finet C."/>
            <person name="Floyd S.K."/>
            <person name="Frommer W.B."/>
            <person name="Fujita T."/>
            <person name="Gramzow L."/>
            <person name="Gutensohn M."/>
            <person name="Harholt J."/>
            <person name="Hattori M."/>
            <person name="Heyl A."/>
            <person name="Hirai T."/>
            <person name="Hiwatashi Y."/>
            <person name="Ishikawa M."/>
            <person name="Iwata M."/>
            <person name="Karol K.G."/>
            <person name="Koehler B."/>
            <person name="Kolukisaoglu U."/>
            <person name="Kubo M."/>
            <person name="Kurata T."/>
            <person name="Lalonde S."/>
            <person name="Li K."/>
            <person name="Li Y."/>
            <person name="Litt A."/>
            <person name="Lyons E."/>
            <person name="Manning G."/>
            <person name="Maruyama T."/>
            <person name="Michael T.P."/>
            <person name="Mikami K."/>
            <person name="Miyazaki S."/>
            <person name="Morinaga S."/>
            <person name="Murata T."/>
            <person name="Mueller-Roeber B."/>
            <person name="Nelson D.R."/>
            <person name="Obara M."/>
            <person name="Oguri Y."/>
            <person name="Olmstead R.G."/>
            <person name="Onodera N."/>
            <person name="Petersen B.L."/>
            <person name="Pils B."/>
            <person name="Prigge M."/>
            <person name="Rensing S.A."/>
            <person name="Riano-Pachon D.M."/>
            <person name="Roberts A.W."/>
            <person name="Sato Y."/>
            <person name="Scheller H.V."/>
            <person name="Schulz B."/>
            <person name="Schulz C."/>
            <person name="Shakirov E.V."/>
            <person name="Shibagaki N."/>
            <person name="Shinohara N."/>
            <person name="Shippen D.E."/>
            <person name="Soerensen I."/>
            <person name="Sotooka R."/>
            <person name="Sugimoto N."/>
            <person name="Sugita M."/>
            <person name="Sumikawa N."/>
            <person name="Tanurdzic M."/>
            <person name="Theissen G."/>
            <person name="Ulvskov P."/>
            <person name="Wakazuki S."/>
            <person name="Weng J.K."/>
            <person name="Willats W.W."/>
            <person name="Wipf D."/>
            <person name="Wolf P.G."/>
            <person name="Yang L."/>
            <person name="Zimmer A.D."/>
            <person name="Zhu Q."/>
            <person name="Mitros T."/>
            <person name="Hellsten U."/>
            <person name="Loque D."/>
            <person name="Otillar R."/>
            <person name="Salamov A."/>
            <person name="Schmutz J."/>
            <person name="Shapiro H."/>
            <person name="Lindquist E."/>
            <person name="Lucas S."/>
            <person name="Rokhsar D."/>
            <person name="Grigoriev I.V."/>
        </authorList>
    </citation>
    <scope>NUCLEOTIDE SEQUENCE [LARGE SCALE GENOMIC DNA]</scope>
</reference>
<evidence type="ECO:0000256" key="1">
    <source>
        <dbReference type="ARBA" id="ARBA00004434"/>
    </source>
</evidence>
<protein>
    <recommendedName>
        <fullName evidence="12">Mitochondrial import inner membrane translocase subunit TIM50</fullName>
    </recommendedName>
</protein>
<dbReference type="Gene3D" id="3.40.50.1000">
    <property type="entry name" value="HAD superfamily/HAD-like"/>
    <property type="match status" value="1"/>
</dbReference>
<dbReference type="OrthoDB" id="287041at2759"/>
<dbReference type="GO" id="GO:0030150">
    <property type="term" value="P:protein import into mitochondrial matrix"/>
    <property type="evidence" value="ECO:0000318"/>
    <property type="project" value="GO_Central"/>
</dbReference>
<dbReference type="SMART" id="SM00577">
    <property type="entry name" value="CPDc"/>
    <property type="match status" value="1"/>
</dbReference>
<name>D8STJ3_SELML</name>
<evidence type="ECO:0000256" key="9">
    <source>
        <dbReference type="ARBA" id="ARBA00023010"/>
    </source>
</evidence>
<dbReference type="PANTHER" id="PTHR12210">
    <property type="entry name" value="DULLARD PROTEIN PHOSPHATASE"/>
    <property type="match status" value="1"/>
</dbReference>
<dbReference type="HOGENOM" id="CLU_020262_0_1_1"/>
<feature type="non-terminal residue" evidence="15">
    <location>
        <position position="1"/>
    </location>
</feature>